<name>A0A6J6G6I7_9ZZZZ</name>
<sequence>MRHPDGVAYLFVYNENENHEWISFEDPDEMRTWMLDATFLRSSYKCIYGEGCQGVLDDAAPELMHGCCSFGAHFLDEADLKSVTKYVKRLKSRQWKNKDKAKDKGWTVKDADGEVKTRVVNGACIFHNPVGFEGGTGCAFHIAAVEAGERHMDWKPDVCWQVPVRLEDHTEDNGYVISTIREWKRRDWGEGGDDFHTWCTESSDSFIGKDPCYTFFKEELTEMMGAKSYAILVKMLSAPVGVPLPHPALRKKK</sequence>
<dbReference type="EMBL" id="CAEZUL010000014">
    <property type="protein sequence ID" value="CAB4592408.1"/>
    <property type="molecule type" value="Genomic_DNA"/>
</dbReference>
<reference evidence="1" key="1">
    <citation type="submission" date="2020-05" db="EMBL/GenBank/DDBJ databases">
        <authorList>
            <person name="Chiriac C."/>
            <person name="Salcher M."/>
            <person name="Ghai R."/>
            <person name="Kavagutti S V."/>
        </authorList>
    </citation>
    <scope>NUCLEOTIDE SEQUENCE</scope>
</reference>
<protein>
    <submittedName>
        <fullName evidence="1">Unannotated protein</fullName>
    </submittedName>
</protein>
<accession>A0A6J6G6I7</accession>
<dbReference type="AlphaFoldDB" id="A0A6J6G6I7"/>
<evidence type="ECO:0000313" key="2">
    <source>
        <dbReference type="EMBL" id="CAB4611367.1"/>
    </source>
</evidence>
<organism evidence="1">
    <name type="scientific">freshwater metagenome</name>
    <dbReference type="NCBI Taxonomy" id="449393"/>
    <lineage>
        <taxon>unclassified sequences</taxon>
        <taxon>metagenomes</taxon>
        <taxon>ecological metagenomes</taxon>
    </lineage>
</organism>
<evidence type="ECO:0000313" key="1">
    <source>
        <dbReference type="EMBL" id="CAB4592408.1"/>
    </source>
</evidence>
<proteinExistence type="predicted"/>
<dbReference type="EMBL" id="CAEZUZ010000030">
    <property type="protein sequence ID" value="CAB4611367.1"/>
    <property type="molecule type" value="Genomic_DNA"/>
</dbReference>
<dbReference type="InterPro" id="IPR021458">
    <property type="entry name" value="Rv0495c"/>
</dbReference>
<dbReference type="Pfam" id="PF11307">
    <property type="entry name" value="DUF3109"/>
    <property type="match status" value="1"/>
</dbReference>
<gene>
    <name evidence="1" type="ORF">UFOPK1808_00233</name>
    <name evidence="2" type="ORF">UFOPK1889_00307</name>
</gene>